<sequence>MNPKINPKATYSLLLICASTLFLHACSSDDKNANSTFDEAPASINFLHEPDNIYTEDFPLWRFVVDGDGYNLANISAIDIEFPHAMVLQKGTSFGVIDAGQEDLPYARHIAAGILHAHDFTHIEDRVWSVEADESVYLNRATFDGSGFSLDASYRRQGAVFTEIAYGSNANQVWLYNEADHTLGALMPNSEVDAEHWRFYVLDDDIDIVDLTVEGSHLMVTYHYQGSLRVNVFDAAGDGLQVIESWEIVGYPNKVATDASFLPDGRMLVSFEGLEENLYLVAKHEPEPSVSPLAPVGELTLDHFLDFNTAITQPSGFAPRSDGSWFVLTDQREVFIVKSDFSVIEHQGHVSFDGIACIQGCTEGIATVDDNHFLVITDSATVGYFSVQAQGYQRESQFALEISVGDRFSGIAFDPIRQFIYVINDDDNENTQDALYTFDYSDGFSLVSRVFVNGGAANVSPYDAQGISFENDQLFIVSEAFTQVLVLNLQGEVEYTLGFNREDVEEASDIAIYNGRVYIPSDNEDGEPAPSVGVYFFP</sequence>
<gene>
    <name evidence="2" type="ORF">MARGE09_P2027</name>
</gene>
<feature type="chain" id="PRO_5043017707" evidence="1">
    <location>
        <begin position="26"/>
        <end position="538"/>
    </location>
</feature>
<dbReference type="Proteomes" id="UP001320119">
    <property type="component" value="Chromosome"/>
</dbReference>
<evidence type="ECO:0000313" key="3">
    <source>
        <dbReference type="Proteomes" id="UP001320119"/>
    </source>
</evidence>
<keyword evidence="1" id="KW-0732">Signal</keyword>
<dbReference type="RefSeq" id="WP_236987305.1">
    <property type="nucleotide sequence ID" value="NZ_AP023086.1"/>
</dbReference>
<dbReference type="KEGG" id="marq:MARGE09_P2027"/>
<evidence type="ECO:0000256" key="1">
    <source>
        <dbReference type="SAM" id="SignalP"/>
    </source>
</evidence>
<evidence type="ECO:0000313" key="2">
    <source>
        <dbReference type="EMBL" id="BCD97826.1"/>
    </source>
</evidence>
<protein>
    <submittedName>
        <fullName evidence="2">Uncharacterized protein</fullName>
    </submittedName>
</protein>
<reference evidence="2 3" key="1">
    <citation type="journal article" date="2022" name="IScience">
        <title>An ultrasensitive nanofiber-based assay for enzymatic hydrolysis and deep-sea microbial degradation of cellulose.</title>
        <authorList>
            <person name="Tsudome M."/>
            <person name="Tachioka M."/>
            <person name="Miyazaki M."/>
            <person name="Uchimura K."/>
            <person name="Tsuda M."/>
            <person name="Takaki Y."/>
            <person name="Deguchi S."/>
        </authorList>
    </citation>
    <scope>NUCLEOTIDE SEQUENCE [LARGE SCALE GENOMIC DNA]</scope>
    <source>
        <strain evidence="2 3">GE09</strain>
    </source>
</reference>
<name>A0AAN1WHS8_9GAMM</name>
<dbReference type="SUPFAM" id="SSF63829">
    <property type="entry name" value="Calcium-dependent phosphotriesterase"/>
    <property type="match status" value="1"/>
</dbReference>
<feature type="signal peptide" evidence="1">
    <location>
        <begin position="1"/>
        <end position="25"/>
    </location>
</feature>
<keyword evidence="3" id="KW-1185">Reference proteome</keyword>
<dbReference type="EMBL" id="AP023086">
    <property type="protein sequence ID" value="BCD97826.1"/>
    <property type="molecule type" value="Genomic_DNA"/>
</dbReference>
<dbReference type="SUPFAM" id="SSF69304">
    <property type="entry name" value="Tricorn protease N-terminal domain"/>
    <property type="match status" value="1"/>
</dbReference>
<accession>A0AAN1WHS8</accession>
<dbReference type="AlphaFoldDB" id="A0AAN1WHS8"/>
<proteinExistence type="predicted"/>
<organism evidence="2 3">
    <name type="scientific">Marinagarivorans cellulosilyticus</name>
    <dbReference type="NCBI Taxonomy" id="2721545"/>
    <lineage>
        <taxon>Bacteria</taxon>
        <taxon>Pseudomonadati</taxon>
        <taxon>Pseudomonadota</taxon>
        <taxon>Gammaproteobacteria</taxon>
        <taxon>Cellvibrionales</taxon>
        <taxon>Cellvibrionaceae</taxon>
        <taxon>Marinagarivorans</taxon>
    </lineage>
</organism>